<feature type="transmembrane region" description="Helical" evidence="1">
    <location>
        <begin position="211"/>
        <end position="234"/>
    </location>
</feature>
<dbReference type="InParanoid" id="J0DAK4"/>
<dbReference type="KEGG" id="adl:AURDEDRAFT_147047"/>
<keyword evidence="1" id="KW-1133">Transmembrane helix</keyword>
<dbReference type="OrthoDB" id="3177213at2759"/>
<name>J0DAK4_AURST</name>
<organism evidence="2 3">
    <name type="scientific">Auricularia subglabra (strain TFB-10046 / SS5)</name>
    <name type="common">White-rot fungus</name>
    <name type="synonym">Auricularia delicata (strain TFB10046)</name>
    <dbReference type="NCBI Taxonomy" id="717982"/>
    <lineage>
        <taxon>Eukaryota</taxon>
        <taxon>Fungi</taxon>
        <taxon>Dikarya</taxon>
        <taxon>Basidiomycota</taxon>
        <taxon>Agaricomycotina</taxon>
        <taxon>Agaricomycetes</taxon>
        <taxon>Auriculariales</taxon>
        <taxon>Auriculariaceae</taxon>
        <taxon>Auricularia</taxon>
    </lineage>
</organism>
<sequence>MVITFAFLLYFDGFKRQAPSTSHRSKWNVALHFPLHLSIIVLLEAMKNGLIYSSIGGILNSFTDRLQPKHNETYIDSFLAAFRNVGVDFSQTVYDRVAAFSAAENTTFYDTQALNENINKAIAQVFLNVFERFEIASDDMKANVTEYIRAVGGAARTDNFAEGIFTPAHHVVDSLKDVQASATWILLSGAAFLGFLGIITLVDNWTPKHRYIWGSVLSRWTMAVILVLLSLLGTNRVSWTKLQHQAMLGAIVGIAFIIQFGVDHLVLGIASRRQKYLRTMGSRSSIP</sequence>
<protein>
    <submittedName>
        <fullName evidence="2">Uncharacterized protein</fullName>
    </submittedName>
</protein>
<reference evidence="3" key="1">
    <citation type="journal article" date="2012" name="Science">
        <title>The Paleozoic origin of enzymatic lignin decomposition reconstructed from 31 fungal genomes.</title>
        <authorList>
            <person name="Floudas D."/>
            <person name="Binder M."/>
            <person name="Riley R."/>
            <person name="Barry K."/>
            <person name="Blanchette R.A."/>
            <person name="Henrissat B."/>
            <person name="Martinez A.T."/>
            <person name="Otillar R."/>
            <person name="Spatafora J.W."/>
            <person name="Yadav J.S."/>
            <person name="Aerts A."/>
            <person name="Benoit I."/>
            <person name="Boyd A."/>
            <person name="Carlson A."/>
            <person name="Copeland A."/>
            <person name="Coutinho P.M."/>
            <person name="de Vries R.P."/>
            <person name="Ferreira P."/>
            <person name="Findley K."/>
            <person name="Foster B."/>
            <person name="Gaskell J."/>
            <person name="Glotzer D."/>
            <person name="Gorecki P."/>
            <person name="Heitman J."/>
            <person name="Hesse C."/>
            <person name="Hori C."/>
            <person name="Igarashi K."/>
            <person name="Jurgens J.A."/>
            <person name="Kallen N."/>
            <person name="Kersten P."/>
            <person name="Kohler A."/>
            <person name="Kuees U."/>
            <person name="Kumar T.K.A."/>
            <person name="Kuo A."/>
            <person name="LaButti K."/>
            <person name="Larrondo L.F."/>
            <person name="Lindquist E."/>
            <person name="Ling A."/>
            <person name="Lombard V."/>
            <person name="Lucas S."/>
            <person name="Lundell T."/>
            <person name="Martin R."/>
            <person name="McLaughlin D.J."/>
            <person name="Morgenstern I."/>
            <person name="Morin E."/>
            <person name="Murat C."/>
            <person name="Nagy L.G."/>
            <person name="Nolan M."/>
            <person name="Ohm R.A."/>
            <person name="Patyshakuliyeva A."/>
            <person name="Rokas A."/>
            <person name="Ruiz-Duenas F.J."/>
            <person name="Sabat G."/>
            <person name="Salamov A."/>
            <person name="Samejima M."/>
            <person name="Schmutz J."/>
            <person name="Slot J.C."/>
            <person name="St John F."/>
            <person name="Stenlid J."/>
            <person name="Sun H."/>
            <person name="Sun S."/>
            <person name="Syed K."/>
            <person name="Tsang A."/>
            <person name="Wiebenga A."/>
            <person name="Young D."/>
            <person name="Pisabarro A."/>
            <person name="Eastwood D.C."/>
            <person name="Martin F."/>
            <person name="Cullen D."/>
            <person name="Grigoriev I.V."/>
            <person name="Hibbett D.S."/>
        </authorList>
    </citation>
    <scope>NUCLEOTIDE SEQUENCE [LARGE SCALE GENOMIC DNA]</scope>
    <source>
        <strain evidence="3">TFB10046</strain>
    </source>
</reference>
<accession>J0DAK4</accession>
<dbReference type="Proteomes" id="UP000006514">
    <property type="component" value="Unassembled WGS sequence"/>
</dbReference>
<evidence type="ECO:0000256" key="1">
    <source>
        <dbReference type="SAM" id="Phobius"/>
    </source>
</evidence>
<dbReference type="EMBL" id="JH687843">
    <property type="protein sequence ID" value="EJD37327.1"/>
    <property type="molecule type" value="Genomic_DNA"/>
</dbReference>
<keyword evidence="1" id="KW-0472">Membrane</keyword>
<gene>
    <name evidence="2" type="ORF">AURDEDRAFT_147047</name>
</gene>
<feature type="transmembrane region" description="Helical" evidence="1">
    <location>
        <begin position="246"/>
        <end position="270"/>
    </location>
</feature>
<dbReference type="AlphaFoldDB" id="J0DAK4"/>
<keyword evidence="3" id="KW-1185">Reference proteome</keyword>
<evidence type="ECO:0000313" key="3">
    <source>
        <dbReference type="Proteomes" id="UP000006514"/>
    </source>
</evidence>
<keyword evidence="1" id="KW-0812">Transmembrane</keyword>
<dbReference type="eggNOG" id="ENOG502RYB9">
    <property type="taxonomic scope" value="Eukaryota"/>
</dbReference>
<proteinExistence type="predicted"/>
<evidence type="ECO:0000313" key="2">
    <source>
        <dbReference type="EMBL" id="EJD37327.1"/>
    </source>
</evidence>
<feature type="transmembrane region" description="Helical" evidence="1">
    <location>
        <begin position="182"/>
        <end position="202"/>
    </location>
</feature>